<evidence type="ECO:0000256" key="1">
    <source>
        <dbReference type="ARBA" id="ARBA00005709"/>
    </source>
</evidence>
<dbReference type="Gene3D" id="6.10.280.190">
    <property type="match status" value="1"/>
</dbReference>
<dbReference type="PANTHER" id="PTHR42792:SF2">
    <property type="entry name" value="FLAGELLIN"/>
    <property type="match status" value="1"/>
</dbReference>
<evidence type="ECO:0000256" key="2">
    <source>
        <dbReference type="ARBA" id="ARBA00022525"/>
    </source>
</evidence>
<dbReference type="PRINTS" id="PR00207">
    <property type="entry name" value="FLAGELLIN"/>
</dbReference>
<dbReference type="EMBL" id="JAKJXH010000006">
    <property type="protein sequence ID" value="MCF7542284.1"/>
    <property type="molecule type" value="Genomic_DNA"/>
</dbReference>
<evidence type="ECO:0000256" key="4">
    <source>
        <dbReference type="RuleBase" id="RU362073"/>
    </source>
</evidence>
<dbReference type="RefSeq" id="WP_237251493.1">
    <property type="nucleotide sequence ID" value="NZ_JAKJXE010000004.1"/>
</dbReference>
<comment type="function">
    <text evidence="4">Flagellin is the subunit protein which polymerizes to form the filaments of bacterial flagella.</text>
</comment>
<organism evidence="7 8">
    <name type="scientific">Pseudomonas petrae</name>
    <dbReference type="NCBI Taxonomy" id="2912190"/>
    <lineage>
        <taxon>Bacteria</taxon>
        <taxon>Pseudomonadati</taxon>
        <taxon>Pseudomonadota</taxon>
        <taxon>Gammaproteobacteria</taxon>
        <taxon>Pseudomonadales</taxon>
        <taxon>Pseudomonadaceae</taxon>
        <taxon>Pseudomonas</taxon>
    </lineage>
</organism>
<evidence type="ECO:0000313" key="7">
    <source>
        <dbReference type="EMBL" id="MCF7542284.1"/>
    </source>
</evidence>
<evidence type="ECO:0000313" key="8">
    <source>
        <dbReference type="Proteomes" id="UP001162905"/>
    </source>
</evidence>
<feature type="domain" description="Flagellin C-terminal" evidence="6">
    <location>
        <begin position="329"/>
        <end position="414"/>
    </location>
</feature>
<feature type="domain" description="Flagellin N-terminal" evidence="5">
    <location>
        <begin position="44"/>
        <end position="181"/>
    </location>
</feature>
<dbReference type="Gene3D" id="2.60.40.4390">
    <property type="match status" value="1"/>
</dbReference>
<sequence length="415" mass="43639">MCVVKVNVQIVDTGTVGSPGEMDFPDVREPSVSINEEFKMALTVNTNIASLSVQRNLNRSSDSLSTAMTRLSSGLRINTAKDDAAGLQLATRLTTQIRGMTVATRNAGAAISIIQTAEGALDQSLNNLQRMRDLAVQAANGDKGPKERDALNAEFLKLTAEVSRTAKGTTFGAELNLLDGSAGELSFQIGANVGATEKISLTLSDDFSSESIFVATEGRAAVLGTTTHSGSREIVKGDYTPLSIDGSGSRNIVNTVTPQMAADIETAKTGLIAAEATFAGIQTPAQTDVDTLNLAKKAVTDAEKILGDAKSADEALNKPARTENIEYTIKAIDAAIGKINSARADLGANQNRMMSAMENLQNMTKNATASRGQIEDVDFAAETAEMTKQQTLQQASTAVLAQANQLPAAVLKLLQ</sequence>
<evidence type="ECO:0000259" key="6">
    <source>
        <dbReference type="Pfam" id="PF00700"/>
    </source>
</evidence>
<comment type="caution">
    <text evidence="7">The sequence shown here is derived from an EMBL/GenBank/DDBJ whole genome shotgun (WGS) entry which is preliminary data.</text>
</comment>
<keyword evidence="7" id="KW-0969">Cilium</keyword>
<keyword evidence="7" id="KW-0282">Flagellum</keyword>
<keyword evidence="8" id="KW-1185">Reference proteome</keyword>
<dbReference type="InterPro" id="IPR001029">
    <property type="entry name" value="Flagellin_N"/>
</dbReference>
<proteinExistence type="inferred from homology"/>
<keyword evidence="3 4" id="KW-0975">Bacterial flagellum</keyword>
<dbReference type="SUPFAM" id="SSF64518">
    <property type="entry name" value="Phase 1 flagellin"/>
    <property type="match status" value="1"/>
</dbReference>
<accession>A0ABS9I549</accession>
<evidence type="ECO:0000259" key="5">
    <source>
        <dbReference type="Pfam" id="PF00669"/>
    </source>
</evidence>
<comment type="subcellular location">
    <subcellularLocation>
        <location evidence="4">Secreted</location>
    </subcellularLocation>
    <subcellularLocation>
        <location evidence="4">Bacterial flagellum</location>
    </subcellularLocation>
</comment>
<gene>
    <name evidence="7" type="ORF">L4G47_08620</name>
</gene>
<dbReference type="Pfam" id="PF00700">
    <property type="entry name" value="Flagellin_C"/>
    <property type="match status" value="1"/>
</dbReference>
<comment type="similarity">
    <text evidence="1 4">Belongs to the bacterial flagellin family.</text>
</comment>
<dbReference type="InterPro" id="IPR001492">
    <property type="entry name" value="Flagellin"/>
</dbReference>
<protein>
    <recommendedName>
        <fullName evidence="4">Flagellin</fullName>
    </recommendedName>
</protein>
<dbReference type="Proteomes" id="UP001162905">
    <property type="component" value="Unassembled WGS sequence"/>
</dbReference>
<dbReference type="Gene3D" id="6.10.10.10">
    <property type="entry name" value="Flagellar export chaperone, C-terminal domain"/>
    <property type="match status" value="1"/>
</dbReference>
<dbReference type="Gene3D" id="1.20.1330.10">
    <property type="entry name" value="f41 fragment of flagellin, N-terminal domain"/>
    <property type="match status" value="1"/>
</dbReference>
<dbReference type="Pfam" id="PF00669">
    <property type="entry name" value="Flagellin_N"/>
    <property type="match status" value="1"/>
</dbReference>
<reference evidence="7" key="1">
    <citation type="submission" date="2022-01" db="EMBL/GenBank/DDBJ databases">
        <title>Pseudomonas sp. nov. isolated from Antarctic regolith.</title>
        <authorList>
            <person name="Novakova D."/>
            <person name="Sedlar K."/>
        </authorList>
    </citation>
    <scope>NUCLEOTIDE SEQUENCE</scope>
    <source>
        <strain evidence="7">P2647</strain>
    </source>
</reference>
<dbReference type="InterPro" id="IPR042187">
    <property type="entry name" value="Flagellin_C_sub2"/>
</dbReference>
<keyword evidence="2 4" id="KW-0964">Secreted</keyword>
<evidence type="ECO:0000256" key="3">
    <source>
        <dbReference type="ARBA" id="ARBA00023143"/>
    </source>
</evidence>
<keyword evidence="7" id="KW-0966">Cell projection</keyword>
<dbReference type="InterPro" id="IPR046358">
    <property type="entry name" value="Flagellin_C"/>
</dbReference>
<name>A0ABS9I549_9PSED</name>
<dbReference type="PANTHER" id="PTHR42792">
    <property type="entry name" value="FLAGELLIN"/>
    <property type="match status" value="1"/>
</dbReference>